<keyword evidence="6 8" id="KW-0378">Hydrolase</keyword>
<feature type="binding site" evidence="8">
    <location>
        <position position="261"/>
    </location>
    <ligand>
        <name>Mn(2+)</name>
        <dbReference type="ChEBI" id="CHEBI:29035"/>
        <label>2</label>
    </ligand>
</feature>
<dbReference type="InterPro" id="IPR008283">
    <property type="entry name" value="Peptidase_M17_N"/>
</dbReference>
<dbReference type="InterPro" id="IPR000819">
    <property type="entry name" value="Peptidase_M17_C"/>
</dbReference>
<dbReference type="Pfam" id="PF00883">
    <property type="entry name" value="Peptidase_M17"/>
    <property type="match status" value="1"/>
</dbReference>
<keyword evidence="5 8" id="KW-0645">Protease</keyword>
<dbReference type="CDD" id="cd00433">
    <property type="entry name" value="Peptidase_M17"/>
    <property type="match status" value="1"/>
</dbReference>
<gene>
    <name evidence="8" type="primary">pepA</name>
    <name evidence="10" type="ORF">HEQ75_13105</name>
</gene>
<dbReference type="EC" id="3.4.11.1" evidence="8"/>
<dbReference type="EC" id="3.4.11.10" evidence="8"/>
<dbReference type="Gene3D" id="3.40.220.10">
    <property type="entry name" value="Leucine Aminopeptidase, subunit E, domain 1"/>
    <property type="match status" value="1"/>
</dbReference>
<dbReference type="NCBIfam" id="NF002073">
    <property type="entry name" value="PRK00913.1-2"/>
    <property type="match status" value="1"/>
</dbReference>
<evidence type="ECO:0000259" key="9">
    <source>
        <dbReference type="PROSITE" id="PS00631"/>
    </source>
</evidence>
<feature type="active site" evidence="8">
    <location>
        <position position="347"/>
    </location>
</feature>
<dbReference type="InterPro" id="IPR043472">
    <property type="entry name" value="Macro_dom-like"/>
</dbReference>
<dbReference type="NCBIfam" id="NF002075">
    <property type="entry name" value="PRK00913.2-2"/>
    <property type="match status" value="1"/>
</dbReference>
<comment type="subcellular location">
    <subcellularLocation>
        <location evidence="8">Cytoplasm</location>
    </subcellularLocation>
</comment>
<evidence type="ECO:0000256" key="5">
    <source>
        <dbReference type="ARBA" id="ARBA00022670"/>
    </source>
</evidence>
<dbReference type="PRINTS" id="PR00481">
    <property type="entry name" value="LAMNOPPTDASE"/>
</dbReference>
<proteinExistence type="inferred from homology"/>
<feature type="binding site" evidence="8">
    <location>
        <position position="266"/>
    </location>
    <ligand>
        <name>Mn(2+)</name>
        <dbReference type="ChEBI" id="CHEBI:29035"/>
        <label>2</label>
    </ligand>
</feature>
<dbReference type="RefSeq" id="WP_168031179.1">
    <property type="nucleotide sequence ID" value="NZ_JAAVNE010000019.1"/>
</dbReference>
<evidence type="ECO:0000256" key="7">
    <source>
        <dbReference type="ARBA" id="ARBA00023211"/>
    </source>
</evidence>
<protein>
    <recommendedName>
        <fullName evidence="8">Probable cytosol aminopeptidase</fullName>
        <ecNumber evidence="8">3.4.11.1</ecNumber>
    </recommendedName>
    <alternativeName>
        <fullName evidence="8">Leucine aminopeptidase</fullName>
        <shortName evidence="8">LAP</shortName>
        <ecNumber evidence="8">3.4.11.10</ecNumber>
    </alternativeName>
    <alternativeName>
        <fullName evidence="8">Leucyl aminopeptidase</fullName>
    </alternativeName>
</protein>
<dbReference type="PANTHER" id="PTHR11963:SF23">
    <property type="entry name" value="CYTOSOL AMINOPEPTIDASE"/>
    <property type="match status" value="1"/>
</dbReference>
<comment type="catalytic activity">
    <reaction evidence="2 8">
        <text>Release of an N-terminal amino acid, preferentially leucine, but not glutamic or aspartic acids.</text>
        <dbReference type="EC" id="3.4.11.10"/>
    </reaction>
</comment>
<reference evidence="10 11" key="1">
    <citation type="submission" date="2020-03" db="EMBL/GenBank/DDBJ databases">
        <title>Roseomonas selenitidurans sp. nov. isolated from urban soil.</title>
        <authorList>
            <person name="Liu H."/>
        </authorList>
    </citation>
    <scope>NUCLEOTIDE SEQUENCE [LARGE SCALE GENOMIC DNA]</scope>
    <source>
        <strain evidence="10 11">BU-1</strain>
    </source>
</reference>
<evidence type="ECO:0000256" key="3">
    <source>
        <dbReference type="ARBA" id="ARBA00009528"/>
    </source>
</evidence>
<evidence type="ECO:0000313" key="11">
    <source>
        <dbReference type="Proteomes" id="UP000787635"/>
    </source>
</evidence>
<dbReference type="NCBIfam" id="NF002077">
    <property type="entry name" value="PRK00913.2-4"/>
    <property type="match status" value="1"/>
</dbReference>
<keyword evidence="8" id="KW-0479">Metal-binding</keyword>
<evidence type="ECO:0000256" key="2">
    <source>
        <dbReference type="ARBA" id="ARBA00000967"/>
    </source>
</evidence>
<name>A0ABX1E3Y6_9PROT</name>
<evidence type="ECO:0000256" key="1">
    <source>
        <dbReference type="ARBA" id="ARBA00000135"/>
    </source>
</evidence>
<evidence type="ECO:0000256" key="4">
    <source>
        <dbReference type="ARBA" id="ARBA00022438"/>
    </source>
</evidence>
<dbReference type="InterPro" id="IPR023042">
    <property type="entry name" value="Peptidase_M17_leu_NH2_pept"/>
</dbReference>
<feature type="active site" evidence="8">
    <location>
        <position position="273"/>
    </location>
</feature>
<sequence length="499" mass="52685">MPDIAFVKPALPRNGTLVLPLPEADSPWAGLFAEADAATGGALARALEAAGFKGRKGQATTLWAPGGGFTKIVAIGLGKPVDLTALAAEAAGGAMIPTLAQDREATVAADTLAPALVASLAMGALLRAWRFDRYRTKEKEEDKPKLERLAFATAEPTAAKQAFAPLRAIADGVFLTRELVSEPANILHPAEFAERCRGLEKLGVEVEVLGPKEMKRLGFGALLGVAQGSAQEPRMVVLQWKGAPKPRKGEAARKPLAFIGKGVTFDTGGISIKPAGGMEDMKWDMAGAGTVAGLMAALAGRRAKVDAIGLLGLVENMPSATAQRPGDVVKTYSGQTVEVINTDAEGRLVLADLLWYCQERFEPRCMIDLATLTGAIIVALGHEHAGLFANDEDLAQRILAAGQMVGEAAWRMPLGDAYDKALRSEIADMKNVGGRPGGAVTAAQFIQRFVNIKNGPMPWAHLDIAGTAWTSKDHPTIPKGATAWGVRLLDRLVADWDEA</sequence>
<comment type="caution">
    <text evidence="10">The sequence shown here is derived from an EMBL/GenBank/DDBJ whole genome shotgun (WGS) entry which is preliminary data.</text>
</comment>
<accession>A0ABX1E3Y6</accession>
<dbReference type="Gene3D" id="3.40.630.10">
    <property type="entry name" value="Zn peptidases"/>
    <property type="match status" value="1"/>
</dbReference>
<evidence type="ECO:0000256" key="6">
    <source>
        <dbReference type="ARBA" id="ARBA00022801"/>
    </source>
</evidence>
<dbReference type="Proteomes" id="UP000787635">
    <property type="component" value="Unassembled WGS sequence"/>
</dbReference>
<evidence type="ECO:0000313" key="10">
    <source>
        <dbReference type="EMBL" id="NKC31796.1"/>
    </source>
</evidence>
<keyword evidence="8" id="KW-0963">Cytoplasm</keyword>
<feature type="binding site" evidence="8">
    <location>
        <position position="266"/>
    </location>
    <ligand>
        <name>Mn(2+)</name>
        <dbReference type="ChEBI" id="CHEBI:29035"/>
        <label>1</label>
    </ligand>
</feature>
<evidence type="ECO:0000256" key="8">
    <source>
        <dbReference type="HAMAP-Rule" id="MF_00181"/>
    </source>
</evidence>
<dbReference type="SUPFAM" id="SSF53187">
    <property type="entry name" value="Zn-dependent exopeptidases"/>
    <property type="match status" value="1"/>
</dbReference>
<dbReference type="GO" id="GO:0004177">
    <property type="term" value="F:aminopeptidase activity"/>
    <property type="evidence" value="ECO:0007669"/>
    <property type="project" value="UniProtKB-KW"/>
</dbReference>
<keyword evidence="7 8" id="KW-0464">Manganese</keyword>
<dbReference type="PROSITE" id="PS00631">
    <property type="entry name" value="CYTOSOL_AP"/>
    <property type="match status" value="1"/>
</dbReference>
<feature type="domain" description="Cytosol aminopeptidase" evidence="9">
    <location>
        <begin position="341"/>
        <end position="348"/>
    </location>
</feature>
<feature type="binding site" evidence="8">
    <location>
        <position position="343"/>
    </location>
    <ligand>
        <name>Mn(2+)</name>
        <dbReference type="ChEBI" id="CHEBI:29035"/>
        <label>1</label>
    </ligand>
</feature>
<dbReference type="EMBL" id="JAAVNE010000019">
    <property type="protein sequence ID" value="NKC31796.1"/>
    <property type="molecule type" value="Genomic_DNA"/>
</dbReference>
<comment type="similarity">
    <text evidence="3 8">Belongs to the peptidase M17 family.</text>
</comment>
<dbReference type="SUPFAM" id="SSF52949">
    <property type="entry name" value="Macro domain-like"/>
    <property type="match status" value="1"/>
</dbReference>
<comment type="function">
    <text evidence="8">Presumably involved in the processing and regular turnover of intracellular proteins. Catalyzes the removal of unsubstituted N-terminal amino acids from various peptides.</text>
</comment>
<dbReference type="InterPro" id="IPR011356">
    <property type="entry name" value="Leucine_aapep/pepB"/>
</dbReference>
<dbReference type="Pfam" id="PF02789">
    <property type="entry name" value="Peptidase_M17_N"/>
    <property type="match status" value="1"/>
</dbReference>
<feature type="binding site" evidence="8">
    <location>
        <position position="345"/>
    </location>
    <ligand>
        <name>Mn(2+)</name>
        <dbReference type="ChEBI" id="CHEBI:29035"/>
        <label>1</label>
    </ligand>
</feature>
<feature type="binding site" evidence="8">
    <location>
        <position position="345"/>
    </location>
    <ligand>
        <name>Mn(2+)</name>
        <dbReference type="ChEBI" id="CHEBI:29035"/>
        <label>2</label>
    </ligand>
</feature>
<dbReference type="NCBIfam" id="NF002074">
    <property type="entry name" value="PRK00913.1-4"/>
    <property type="match status" value="1"/>
</dbReference>
<organism evidence="10 11">
    <name type="scientific">Falsiroseomonas selenitidurans</name>
    <dbReference type="NCBI Taxonomy" id="2716335"/>
    <lineage>
        <taxon>Bacteria</taxon>
        <taxon>Pseudomonadati</taxon>
        <taxon>Pseudomonadota</taxon>
        <taxon>Alphaproteobacteria</taxon>
        <taxon>Acetobacterales</taxon>
        <taxon>Roseomonadaceae</taxon>
        <taxon>Falsiroseomonas</taxon>
    </lineage>
</organism>
<dbReference type="HAMAP" id="MF_00181">
    <property type="entry name" value="Cytosol_peptidase_M17"/>
    <property type="match status" value="1"/>
</dbReference>
<keyword evidence="4 8" id="KW-0031">Aminopeptidase</keyword>
<comment type="cofactor">
    <cofactor evidence="8">
        <name>Mn(2+)</name>
        <dbReference type="ChEBI" id="CHEBI:29035"/>
    </cofactor>
    <text evidence="8">Binds 2 manganese ions per subunit.</text>
</comment>
<keyword evidence="11" id="KW-1185">Reference proteome</keyword>
<dbReference type="PANTHER" id="PTHR11963">
    <property type="entry name" value="LEUCINE AMINOPEPTIDASE-RELATED"/>
    <property type="match status" value="1"/>
</dbReference>
<comment type="catalytic activity">
    <reaction evidence="1 8">
        <text>Release of an N-terminal amino acid, Xaa-|-Yaa-, in which Xaa is preferably Leu, but may be other amino acids including Pro although not Arg or Lys, and Yaa may be Pro. Amino acid amides and methyl esters are also readily hydrolyzed, but rates on arylamides are exceedingly low.</text>
        <dbReference type="EC" id="3.4.11.1"/>
    </reaction>
</comment>
<feature type="binding site" evidence="8">
    <location>
        <position position="284"/>
    </location>
    <ligand>
        <name>Mn(2+)</name>
        <dbReference type="ChEBI" id="CHEBI:29035"/>
        <label>2</label>
    </ligand>
</feature>